<evidence type="ECO:0000313" key="1">
    <source>
        <dbReference type="EMBL" id="SFC58826.1"/>
    </source>
</evidence>
<dbReference type="GO" id="GO:0005524">
    <property type="term" value="F:ATP binding"/>
    <property type="evidence" value="ECO:0007669"/>
    <property type="project" value="UniProtKB-KW"/>
</dbReference>
<dbReference type="PANTHER" id="PTHR43394:SF1">
    <property type="entry name" value="ATP-BINDING CASSETTE SUB-FAMILY B MEMBER 10, MITOCHONDRIAL"/>
    <property type="match status" value="1"/>
</dbReference>
<protein>
    <submittedName>
        <fullName evidence="1">ATP-binding cassette, subfamily B</fullName>
    </submittedName>
</protein>
<accession>A0A1I1KDG6</accession>
<name>A0A1I1KDG6_9ACTN</name>
<keyword evidence="1" id="KW-0547">Nucleotide-binding</keyword>
<dbReference type="STRING" id="910347.SAMN05421773_104190"/>
<dbReference type="GO" id="GO:0015421">
    <property type="term" value="F:ABC-type oligopeptide transporter activity"/>
    <property type="evidence" value="ECO:0007669"/>
    <property type="project" value="TreeGrafter"/>
</dbReference>
<reference evidence="1 2" key="1">
    <citation type="submission" date="2016-10" db="EMBL/GenBank/DDBJ databases">
        <authorList>
            <person name="de Groot N.N."/>
        </authorList>
    </citation>
    <scope>NUCLEOTIDE SEQUENCE [LARGE SCALE GENOMIC DNA]</scope>
    <source>
        <strain evidence="1 2">CGMCC 4.5739</strain>
    </source>
</reference>
<dbReference type="SUPFAM" id="SSF52540">
    <property type="entry name" value="P-loop containing nucleoside triphosphate hydrolases"/>
    <property type="match status" value="1"/>
</dbReference>
<dbReference type="AlphaFoldDB" id="A0A1I1KDG6"/>
<dbReference type="InterPro" id="IPR039421">
    <property type="entry name" value="Type_1_exporter"/>
</dbReference>
<sequence length="105" mass="11367">MLVVDEPTAALDARAEQEVFRRIRALADGGRTVILITHRMASVRDADLVHVLHRGELVESGSPEELLAAGGHYAELYGLQAAQFERATPEAGAPPRSAPVPRARF</sequence>
<gene>
    <name evidence="1" type="ORF">SAMN05421773_104190</name>
</gene>
<keyword evidence="1" id="KW-0067">ATP-binding</keyword>
<dbReference type="Gene3D" id="3.40.50.300">
    <property type="entry name" value="P-loop containing nucleotide triphosphate hydrolases"/>
    <property type="match status" value="1"/>
</dbReference>
<dbReference type="EMBL" id="FOLM01000004">
    <property type="protein sequence ID" value="SFC58826.1"/>
    <property type="molecule type" value="Genomic_DNA"/>
</dbReference>
<organism evidence="1 2">
    <name type="scientific">Streptomyces aidingensis</name>
    <dbReference type="NCBI Taxonomy" id="910347"/>
    <lineage>
        <taxon>Bacteria</taxon>
        <taxon>Bacillati</taxon>
        <taxon>Actinomycetota</taxon>
        <taxon>Actinomycetes</taxon>
        <taxon>Kitasatosporales</taxon>
        <taxon>Streptomycetaceae</taxon>
        <taxon>Streptomyces</taxon>
    </lineage>
</organism>
<evidence type="ECO:0000313" key="2">
    <source>
        <dbReference type="Proteomes" id="UP000199207"/>
    </source>
</evidence>
<dbReference type="Proteomes" id="UP000199207">
    <property type="component" value="Unassembled WGS sequence"/>
</dbReference>
<dbReference type="InterPro" id="IPR027417">
    <property type="entry name" value="P-loop_NTPase"/>
</dbReference>
<keyword evidence="2" id="KW-1185">Reference proteome</keyword>
<dbReference type="PANTHER" id="PTHR43394">
    <property type="entry name" value="ATP-DEPENDENT PERMEASE MDL1, MITOCHONDRIAL"/>
    <property type="match status" value="1"/>
</dbReference>
<proteinExistence type="predicted"/>